<comment type="caution">
    <text evidence="11">The sequence shown here is derived from an EMBL/GenBank/DDBJ whole genome shotgun (WGS) entry which is preliminary data.</text>
</comment>
<keyword evidence="9" id="KW-0812">Transmembrane</keyword>
<comment type="similarity">
    <text evidence="1 7">Belongs to the Cu-Zn superoxide dismutase family.</text>
</comment>
<dbReference type="EC" id="1.15.1.1" evidence="7"/>
<keyword evidence="2 7" id="KW-0479">Metal-binding</keyword>
<comment type="function">
    <text evidence="7">Destroys radicals which are normally produced within the cells and which are toxic to biological systems.</text>
</comment>
<keyword evidence="6 7" id="KW-0186">Copper</keyword>
<keyword evidence="9" id="KW-1133">Transmembrane helix</keyword>
<keyword evidence="3 7" id="KW-0862">Zinc</keyword>
<evidence type="ECO:0000256" key="1">
    <source>
        <dbReference type="ARBA" id="ARBA00010457"/>
    </source>
</evidence>
<dbReference type="STRING" id="205917.A0A4Y9ZA05"/>
<comment type="cofactor">
    <cofactor evidence="7">
        <name>Zn(2+)</name>
        <dbReference type="ChEBI" id="CHEBI:29105"/>
    </cofactor>
    <text evidence="7">Binds 1 zinc ion per subunit.</text>
</comment>
<evidence type="ECO:0000256" key="9">
    <source>
        <dbReference type="SAM" id="Phobius"/>
    </source>
</evidence>
<dbReference type="PROSITE" id="PS00087">
    <property type="entry name" value="SOD_CU_ZN_1"/>
    <property type="match status" value="1"/>
</dbReference>
<organism evidence="11 12">
    <name type="scientific">Dentipellis fragilis</name>
    <dbReference type="NCBI Taxonomy" id="205917"/>
    <lineage>
        <taxon>Eukaryota</taxon>
        <taxon>Fungi</taxon>
        <taxon>Dikarya</taxon>
        <taxon>Basidiomycota</taxon>
        <taxon>Agaricomycotina</taxon>
        <taxon>Agaricomycetes</taxon>
        <taxon>Russulales</taxon>
        <taxon>Hericiaceae</taxon>
        <taxon>Dentipellis</taxon>
    </lineage>
</organism>
<dbReference type="EMBL" id="SEOQ01000089">
    <property type="protein sequence ID" value="TFY70663.1"/>
    <property type="molecule type" value="Genomic_DNA"/>
</dbReference>
<keyword evidence="5 7" id="KW-0560">Oxidoreductase</keyword>
<evidence type="ECO:0000256" key="5">
    <source>
        <dbReference type="ARBA" id="ARBA00023002"/>
    </source>
</evidence>
<dbReference type="Pfam" id="PF00080">
    <property type="entry name" value="Sod_Cu"/>
    <property type="match status" value="1"/>
</dbReference>
<proteinExistence type="inferred from homology"/>
<evidence type="ECO:0000256" key="8">
    <source>
        <dbReference type="SAM" id="MobiDB-lite"/>
    </source>
</evidence>
<dbReference type="PRINTS" id="PR00068">
    <property type="entry name" value="CUZNDISMTASE"/>
</dbReference>
<feature type="region of interest" description="Disordered" evidence="8">
    <location>
        <begin position="20"/>
        <end position="43"/>
    </location>
</feature>
<sequence length="275" mass="29050">MHTYINIFAVSGMAGKNMRKFYGKRPAGPGQRGRNGSGDRGKLRRVIRSESEITHAHDAPPESPRALTCSCSLPSPTMESYRPVNPQAKPQGRPYLLVTLGFAAVVLFLWTFIRPTEHVVTIQKATVVLSGSSNIGGTVTFEQATRNGPVTVTGDLLNLDPSSLRGFHIHQTGDLTNGCASAGSHFNPFGKNHGAPSATERHVGDLGNIESDGDGVAKFTIEDKLLTLNGPNSIIGRSVVLHAGTDDLGRGDNEESLKTGNAGARSACGVIGISP</sequence>
<evidence type="ECO:0000256" key="3">
    <source>
        <dbReference type="ARBA" id="ARBA00022833"/>
    </source>
</evidence>
<dbReference type="GO" id="GO:0004784">
    <property type="term" value="F:superoxide dismutase activity"/>
    <property type="evidence" value="ECO:0007669"/>
    <property type="project" value="UniProtKB-EC"/>
</dbReference>
<dbReference type="Gene3D" id="2.60.40.200">
    <property type="entry name" value="Superoxide dismutase, copper/zinc binding domain"/>
    <property type="match status" value="1"/>
</dbReference>
<dbReference type="InterPro" id="IPR036423">
    <property type="entry name" value="SOD-like_Cu/Zn_dom_sf"/>
</dbReference>
<keyword evidence="12" id="KW-1185">Reference proteome</keyword>
<keyword evidence="9" id="KW-0472">Membrane</keyword>
<dbReference type="InterPro" id="IPR024134">
    <property type="entry name" value="SOD_Cu/Zn_/chaperone"/>
</dbReference>
<dbReference type="AlphaFoldDB" id="A0A4Y9ZA05"/>
<dbReference type="InterPro" id="IPR001424">
    <property type="entry name" value="SOD_Cu_Zn_dom"/>
</dbReference>
<dbReference type="Proteomes" id="UP000298327">
    <property type="component" value="Unassembled WGS sequence"/>
</dbReference>
<comment type="catalytic activity">
    <reaction evidence="7">
        <text>2 superoxide + 2 H(+) = H2O2 + O2</text>
        <dbReference type="Rhea" id="RHEA:20696"/>
        <dbReference type="ChEBI" id="CHEBI:15378"/>
        <dbReference type="ChEBI" id="CHEBI:15379"/>
        <dbReference type="ChEBI" id="CHEBI:16240"/>
        <dbReference type="ChEBI" id="CHEBI:18421"/>
        <dbReference type="EC" id="1.15.1.1"/>
    </reaction>
</comment>
<evidence type="ECO:0000256" key="2">
    <source>
        <dbReference type="ARBA" id="ARBA00022723"/>
    </source>
</evidence>
<dbReference type="FunFam" id="2.60.40.200:FF:000001">
    <property type="entry name" value="Superoxide dismutase [Cu-Zn]"/>
    <property type="match status" value="1"/>
</dbReference>
<reference evidence="11 12" key="1">
    <citation type="submission" date="2019-02" db="EMBL/GenBank/DDBJ databases">
        <title>Genome sequencing of the rare red list fungi Dentipellis fragilis.</title>
        <authorList>
            <person name="Buettner E."/>
            <person name="Kellner H."/>
        </authorList>
    </citation>
    <scope>NUCLEOTIDE SEQUENCE [LARGE SCALE GENOMIC DNA]</scope>
    <source>
        <strain evidence="11 12">DSM 105465</strain>
    </source>
</reference>
<dbReference type="PROSITE" id="PS00332">
    <property type="entry name" value="SOD_CU_ZN_2"/>
    <property type="match status" value="1"/>
</dbReference>
<name>A0A4Y9ZA05_9AGAM</name>
<gene>
    <name evidence="11" type="ORF">EVG20_g2353</name>
</gene>
<dbReference type="OrthoDB" id="2015551at2759"/>
<evidence type="ECO:0000256" key="6">
    <source>
        <dbReference type="ARBA" id="ARBA00023008"/>
    </source>
</evidence>
<dbReference type="InterPro" id="IPR018152">
    <property type="entry name" value="SOD_Cu/Zn_BS"/>
</dbReference>
<protein>
    <recommendedName>
        <fullName evidence="7">Superoxide dismutase [Cu-Zn]</fullName>
        <ecNumber evidence="7">1.15.1.1</ecNumber>
    </recommendedName>
</protein>
<evidence type="ECO:0000313" key="12">
    <source>
        <dbReference type="Proteomes" id="UP000298327"/>
    </source>
</evidence>
<evidence type="ECO:0000313" key="11">
    <source>
        <dbReference type="EMBL" id="TFY70663.1"/>
    </source>
</evidence>
<accession>A0A4Y9ZA05</accession>
<comment type="cofactor">
    <cofactor evidence="7">
        <name>Cu cation</name>
        <dbReference type="ChEBI" id="CHEBI:23378"/>
    </cofactor>
    <text evidence="7">Binds 1 copper ion per subunit.</text>
</comment>
<evidence type="ECO:0000256" key="4">
    <source>
        <dbReference type="ARBA" id="ARBA00022862"/>
    </source>
</evidence>
<dbReference type="GO" id="GO:0005507">
    <property type="term" value="F:copper ion binding"/>
    <property type="evidence" value="ECO:0007669"/>
    <property type="project" value="InterPro"/>
</dbReference>
<evidence type="ECO:0000259" key="10">
    <source>
        <dbReference type="Pfam" id="PF00080"/>
    </source>
</evidence>
<dbReference type="CDD" id="cd00305">
    <property type="entry name" value="Cu-Zn_Superoxide_Dismutase"/>
    <property type="match status" value="1"/>
</dbReference>
<feature type="transmembrane region" description="Helical" evidence="9">
    <location>
        <begin position="95"/>
        <end position="113"/>
    </location>
</feature>
<dbReference type="SUPFAM" id="SSF49329">
    <property type="entry name" value="Cu,Zn superoxide dismutase-like"/>
    <property type="match status" value="1"/>
</dbReference>
<dbReference type="PANTHER" id="PTHR10003">
    <property type="entry name" value="SUPEROXIDE DISMUTASE CU-ZN -RELATED"/>
    <property type="match status" value="1"/>
</dbReference>
<feature type="domain" description="Superoxide dismutase copper/zinc binding" evidence="10">
    <location>
        <begin position="136"/>
        <end position="271"/>
    </location>
</feature>
<keyword evidence="4" id="KW-0049">Antioxidant</keyword>
<evidence type="ECO:0000256" key="7">
    <source>
        <dbReference type="RuleBase" id="RU000393"/>
    </source>
</evidence>